<keyword evidence="3" id="KW-1185">Reference proteome</keyword>
<evidence type="ECO:0000256" key="1">
    <source>
        <dbReference type="SAM" id="Phobius"/>
    </source>
</evidence>
<feature type="transmembrane region" description="Helical" evidence="1">
    <location>
        <begin position="42"/>
        <end position="63"/>
    </location>
</feature>
<evidence type="ECO:0000313" key="3">
    <source>
        <dbReference type="Proteomes" id="UP000185596"/>
    </source>
</evidence>
<evidence type="ECO:0000313" key="2">
    <source>
        <dbReference type="EMBL" id="OLF17650.1"/>
    </source>
</evidence>
<keyword evidence="1" id="KW-0472">Membrane</keyword>
<proteinExistence type="predicted"/>
<name>A0A1Q8CTI1_9PSEU</name>
<reference evidence="2 3" key="1">
    <citation type="submission" date="2016-12" db="EMBL/GenBank/DDBJ databases">
        <title>The draft genome sequence of Actinophytocola sp. 11-183.</title>
        <authorList>
            <person name="Wang W."/>
            <person name="Yuan L."/>
        </authorList>
    </citation>
    <scope>NUCLEOTIDE SEQUENCE [LARGE SCALE GENOMIC DNA]</scope>
    <source>
        <strain evidence="2 3">11-183</strain>
    </source>
</reference>
<organism evidence="2 3">
    <name type="scientific">Actinophytocola xanthii</name>
    <dbReference type="NCBI Taxonomy" id="1912961"/>
    <lineage>
        <taxon>Bacteria</taxon>
        <taxon>Bacillati</taxon>
        <taxon>Actinomycetota</taxon>
        <taxon>Actinomycetes</taxon>
        <taxon>Pseudonocardiales</taxon>
        <taxon>Pseudonocardiaceae</taxon>
    </lineage>
</organism>
<keyword evidence="1" id="KW-1133">Transmembrane helix</keyword>
<dbReference type="Proteomes" id="UP000185596">
    <property type="component" value="Unassembled WGS sequence"/>
</dbReference>
<protein>
    <submittedName>
        <fullName evidence="2">Uncharacterized protein</fullName>
    </submittedName>
</protein>
<gene>
    <name evidence="2" type="ORF">BU204_10565</name>
</gene>
<feature type="transmembrane region" description="Helical" evidence="1">
    <location>
        <begin position="12"/>
        <end position="36"/>
    </location>
</feature>
<dbReference type="RefSeq" id="WP_075125442.1">
    <property type="nucleotide sequence ID" value="NZ_MSIE01000015.1"/>
</dbReference>
<dbReference type="EMBL" id="MSIE01000015">
    <property type="protein sequence ID" value="OLF17650.1"/>
    <property type="molecule type" value="Genomic_DNA"/>
</dbReference>
<dbReference type="AlphaFoldDB" id="A0A1Q8CTI1"/>
<keyword evidence="1" id="KW-0812">Transmembrane</keyword>
<accession>A0A1Q8CTI1</accession>
<sequence>MLWWGAPRRKYAILVCHAAAIGNTLAVVATLAALVFFPTAALALATVAVGCAIFATLEWQAFINR</sequence>
<comment type="caution">
    <text evidence="2">The sequence shown here is derived from an EMBL/GenBank/DDBJ whole genome shotgun (WGS) entry which is preliminary data.</text>
</comment>